<dbReference type="GO" id="GO:0006412">
    <property type="term" value="P:translation"/>
    <property type="evidence" value="ECO:0007669"/>
    <property type="project" value="InterPro"/>
</dbReference>
<feature type="non-terminal residue" evidence="4">
    <location>
        <position position="100"/>
    </location>
</feature>
<dbReference type="PRINTS" id="PR00061">
    <property type="entry name" value="RIBOSOMALL19"/>
</dbReference>
<sequence length="100" mass="11507">LFARNSLDRTPPGSIVIVDTWNDMTKTTFTSFSGALIAIRRRGTSTSFVLRNLVNKTGVEMRFNLYSPLIKEIKVVQRAVGSKRDSRLRRARRAKLYYVR</sequence>
<dbReference type="GeneID" id="37017728"/>
<dbReference type="InterPro" id="IPR038657">
    <property type="entry name" value="Ribosomal_bL19_sf"/>
</dbReference>
<feature type="non-terminal residue" evidence="4">
    <location>
        <position position="1"/>
    </location>
</feature>
<protein>
    <recommendedName>
        <fullName evidence="6">Ribosomal protein L19</fullName>
    </recommendedName>
</protein>
<proteinExistence type="inferred from homology"/>
<evidence type="ECO:0000313" key="5">
    <source>
        <dbReference type="Proteomes" id="UP000245771"/>
    </source>
</evidence>
<evidence type="ECO:0000256" key="1">
    <source>
        <dbReference type="ARBA" id="ARBA00005781"/>
    </source>
</evidence>
<dbReference type="RefSeq" id="XP_025355255.1">
    <property type="nucleotide sequence ID" value="XM_025495947.1"/>
</dbReference>
<name>A0A316VF58_9BASI</name>
<dbReference type="AlphaFoldDB" id="A0A316VF58"/>
<dbReference type="Gene3D" id="2.30.30.790">
    <property type="match status" value="1"/>
</dbReference>
<dbReference type="FunCoup" id="A0A316VF58">
    <property type="interactions" value="45"/>
</dbReference>
<organism evidence="4 5">
    <name type="scientific">Meira miltonrushii</name>
    <dbReference type="NCBI Taxonomy" id="1280837"/>
    <lineage>
        <taxon>Eukaryota</taxon>
        <taxon>Fungi</taxon>
        <taxon>Dikarya</taxon>
        <taxon>Basidiomycota</taxon>
        <taxon>Ustilaginomycotina</taxon>
        <taxon>Exobasidiomycetes</taxon>
        <taxon>Exobasidiales</taxon>
        <taxon>Brachybasidiaceae</taxon>
        <taxon>Meira</taxon>
    </lineage>
</organism>
<dbReference type="GO" id="GO:0003735">
    <property type="term" value="F:structural constituent of ribosome"/>
    <property type="evidence" value="ECO:0007669"/>
    <property type="project" value="InterPro"/>
</dbReference>
<keyword evidence="3" id="KW-0687">Ribonucleoprotein</keyword>
<dbReference type="SUPFAM" id="SSF50104">
    <property type="entry name" value="Translation proteins SH3-like domain"/>
    <property type="match status" value="1"/>
</dbReference>
<evidence type="ECO:0008006" key="6">
    <source>
        <dbReference type="Google" id="ProtNLM"/>
    </source>
</evidence>
<keyword evidence="5" id="KW-1185">Reference proteome</keyword>
<dbReference type="InParanoid" id="A0A316VF58"/>
<evidence type="ECO:0000256" key="2">
    <source>
        <dbReference type="ARBA" id="ARBA00022980"/>
    </source>
</evidence>
<dbReference type="GO" id="GO:0005762">
    <property type="term" value="C:mitochondrial large ribosomal subunit"/>
    <property type="evidence" value="ECO:0007669"/>
    <property type="project" value="TreeGrafter"/>
</dbReference>
<dbReference type="Proteomes" id="UP000245771">
    <property type="component" value="Unassembled WGS sequence"/>
</dbReference>
<dbReference type="PANTHER" id="PTHR15680:SF9">
    <property type="entry name" value="LARGE RIBOSOMAL SUBUNIT PROTEIN BL19M"/>
    <property type="match status" value="1"/>
</dbReference>
<dbReference type="EMBL" id="KZ819603">
    <property type="protein sequence ID" value="PWN34953.1"/>
    <property type="molecule type" value="Genomic_DNA"/>
</dbReference>
<keyword evidence="2" id="KW-0689">Ribosomal protein</keyword>
<evidence type="ECO:0000313" key="4">
    <source>
        <dbReference type="EMBL" id="PWN34953.1"/>
    </source>
</evidence>
<gene>
    <name evidence="4" type="ORF">FA14DRAFT_111519</name>
</gene>
<dbReference type="Pfam" id="PF01245">
    <property type="entry name" value="Ribosomal_L19"/>
    <property type="match status" value="1"/>
</dbReference>
<dbReference type="PANTHER" id="PTHR15680">
    <property type="entry name" value="RIBOSOMAL PROTEIN L19"/>
    <property type="match status" value="1"/>
</dbReference>
<comment type="similarity">
    <text evidence="1">Belongs to the bacterial ribosomal protein bL19 family.</text>
</comment>
<dbReference type="STRING" id="1280837.A0A316VF58"/>
<dbReference type="OrthoDB" id="4726at2759"/>
<evidence type="ECO:0000256" key="3">
    <source>
        <dbReference type="ARBA" id="ARBA00023274"/>
    </source>
</evidence>
<accession>A0A316VF58</accession>
<dbReference type="InterPro" id="IPR001857">
    <property type="entry name" value="Ribosomal_bL19"/>
</dbReference>
<reference evidence="4 5" key="1">
    <citation type="journal article" date="2018" name="Mol. Biol. Evol.">
        <title>Broad Genomic Sampling Reveals a Smut Pathogenic Ancestry of the Fungal Clade Ustilaginomycotina.</title>
        <authorList>
            <person name="Kijpornyongpan T."/>
            <person name="Mondo S.J."/>
            <person name="Barry K."/>
            <person name="Sandor L."/>
            <person name="Lee J."/>
            <person name="Lipzen A."/>
            <person name="Pangilinan J."/>
            <person name="LaButti K."/>
            <person name="Hainaut M."/>
            <person name="Henrissat B."/>
            <person name="Grigoriev I.V."/>
            <person name="Spatafora J.W."/>
            <person name="Aime M.C."/>
        </authorList>
    </citation>
    <scope>NUCLEOTIDE SEQUENCE [LARGE SCALE GENOMIC DNA]</scope>
    <source>
        <strain evidence="4 5">MCA 3882</strain>
    </source>
</reference>
<dbReference type="InterPro" id="IPR008991">
    <property type="entry name" value="Translation_prot_SH3-like_sf"/>
</dbReference>